<evidence type="ECO:0000259" key="1">
    <source>
        <dbReference type="Pfam" id="PF02829"/>
    </source>
</evidence>
<gene>
    <name evidence="3" type="ORF">SAMN02745910_00645</name>
</gene>
<dbReference type="Gene3D" id="3.30.1340.20">
    <property type="entry name" value="3H domain"/>
    <property type="match status" value="1"/>
</dbReference>
<reference evidence="3 4" key="1">
    <citation type="submission" date="2016-10" db="EMBL/GenBank/DDBJ databases">
        <authorList>
            <person name="Varghese N."/>
            <person name="Submissions S."/>
        </authorList>
    </citation>
    <scope>NUCLEOTIDE SEQUENCE [LARGE SCALE GENOMIC DNA]</scope>
    <source>
        <strain evidence="3 4">DSM 13796</strain>
    </source>
</reference>
<feature type="domain" description="Helix-turn-helix type 11" evidence="2">
    <location>
        <begin position="13"/>
        <end position="65"/>
    </location>
</feature>
<dbReference type="InterPro" id="IPR036390">
    <property type="entry name" value="WH_DNA-bd_sf"/>
</dbReference>
<sequence length="180" mass="20177">MKDEQKKILGEKRRDLLLQWLKDSNAPLTGSDLSKRTNVSRQVIVQDISLLKARNEPIMATSQGYLYMSRTQAEQKQTRIIACKHGPDESERELLLLVDHGVTVKDVIVEHSVYGELTASLGLRNRKDVANFIDKIRSAKAAFLLELTKGGHLHTVEADSSKQLDEACEALREAGILVEE</sequence>
<dbReference type="Gene3D" id="1.10.10.10">
    <property type="entry name" value="Winged helix-like DNA-binding domain superfamily/Winged helix DNA-binding domain"/>
    <property type="match status" value="1"/>
</dbReference>
<evidence type="ECO:0000259" key="2">
    <source>
        <dbReference type="Pfam" id="PF08279"/>
    </source>
</evidence>
<evidence type="ECO:0008006" key="5">
    <source>
        <dbReference type="Google" id="ProtNLM"/>
    </source>
</evidence>
<proteinExistence type="predicted"/>
<dbReference type="SUPFAM" id="SSF75500">
    <property type="entry name" value="Putative transcriptional regulator TM1602, C-terminal domain"/>
    <property type="match status" value="1"/>
</dbReference>
<dbReference type="Pfam" id="PF08279">
    <property type="entry name" value="HTH_11"/>
    <property type="match status" value="1"/>
</dbReference>
<dbReference type="InterPro" id="IPR036388">
    <property type="entry name" value="WH-like_DNA-bd_sf"/>
</dbReference>
<dbReference type="InterPro" id="IPR035922">
    <property type="entry name" value="3H_dom_sf"/>
</dbReference>
<dbReference type="Pfam" id="PF02829">
    <property type="entry name" value="3H"/>
    <property type="match status" value="1"/>
</dbReference>
<name>A0A1I5WME7_9BACI</name>
<organism evidence="3 4">
    <name type="scientific">Priestia endophytica DSM 13796</name>
    <dbReference type="NCBI Taxonomy" id="1121089"/>
    <lineage>
        <taxon>Bacteria</taxon>
        <taxon>Bacillati</taxon>
        <taxon>Bacillota</taxon>
        <taxon>Bacilli</taxon>
        <taxon>Bacillales</taxon>
        <taxon>Bacillaceae</taxon>
        <taxon>Priestia</taxon>
    </lineage>
</organism>
<dbReference type="PANTHER" id="PTHR40068:SF1">
    <property type="entry name" value="TRANSCRIPTION REPRESSOR NIAR-RELATED"/>
    <property type="match status" value="1"/>
</dbReference>
<dbReference type="PANTHER" id="PTHR40068">
    <property type="entry name" value="TRANSCRIPTION REPRESSOR NIAR-RELATED"/>
    <property type="match status" value="1"/>
</dbReference>
<dbReference type="SUPFAM" id="SSF46785">
    <property type="entry name" value="Winged helix' DNA-binding domain"/>
    <property type="match status" value="1"/>
</dbReference>
<dbReference type="InterPro" id="IPR013196">
    <property type="entry name" value="HTH_11"/>
</dbReference>
<accession>A0A1I5WME7</accession>
<feature type="domain" description="3H" evidence="1">
    <location>
        <begin position="81"/>
        <end position="177"/>
    </location>
</feature>
<protein>
    <recommendedName>
        <fullName evidence="5">Transcription repressor NadR</fullName>
    </recommendedName>
</protein>
<dbReference type="InterPro" id="IPR026043">
    <property type="entry name" value="NadR"/>
</dbReference>
<dbReference type="PIRSF" id="PIRSF037847">
    <property type="entry name" value="NiaR"/>
    <property type="match status" value="1"/>
</dbReference>
<dbReference type="Proteomes" id="UP000182762">
    <property type="component" value="Unassembled WGS sequence"/>
</dbReference>
<keyword evidence="4" id="KW-1185">Reference proteome</keyword>
<dbReference type="EMBL" id="FOXX01000001">
    <property type="protein sequence ID" value="SFQ20964.1"/>
    <property type="molecule type" value="Genomic_DNA"/>
</dbReference>
<comment type="caution">
    <text evidence="3">The sequence shown here is derived from an EMBL/GenBank/DDBJ whole genome shotgun (WGS) entry which is preliminary data.</text>
</comment>
<evidence type="ECO:0000313" key="3">
    <source>
        <dbReference type="EMBL" id="SFQ20964.1"/>
    </source>
</evidence>
<dbReference type="GeneID" id="93709412"/>
<dbReference type="RefSeq" id="WP_061802096.1">
    <property type="nucleotide sequence ID" value="NZ_FOXX01000001.1"/>
</dbReference>
<evidence type="ECO:0000313" key="4">
    <source>
        <dbReference type="Proteomes" id="UP000182762"/>
    </source>
</evidence>
<dbReference type="InterPro" id="IPR004173">
    <property type="entry name" value="3H_domain"/>
</dbReference>